<dbReference type="OrthoDB" id="9808363at2"/>
<dbReference type="PANTHER" id="PTHR42939">
    <property type="entry name" value="ABC TRANSPORTER ATP-BINDING PROTEIN ALBC-RELATED"/>
    <property type="match status" value="1"/>
</dbReference>
<dbReference type="Proteomes" id="UP000267223">
    <property type="component" value="Unassembled WGS sequence"/>
</dbReference>
<dbReference type="AlphaFoldDB" id="A0A3M9N9P4"/>
<keyword evidence="6" id="KW-1185">Reference proteome</keyword>
<dbReference type="Gene3D" id="3.40.50.300">
    <property type="entry name" value="P-loop containing nucleotide triphosphate hydrolases"/>
    <property type="match status" value="1"/>
</dbReference>
<dbReference type="RefSeq" id="WP_123121579.1">
    <property type="nucleotide sequence ID" value="NZ_RJJR01000013.1"/>
</dbReference>
<dbReference type="EMBL" id="RJJR01000013">
    <property type="protein sequence ID" value="RNI34520.1"/>
    <property type="molecule type" value="Genomic_DNA"/>
</dbReference>
<evidence type="ECO:0000256" key="2">
    <source>
        <dbReference type="ARBA" id="ARBA00022741"/>
    </source>
</evidence>
<accession>A0A3M9N9P4</accession>
<keyword evidence="1" id="KW-0813">Transport</keyword>
<evidence type="ECO:0000313" key="5">
    <source>
        <dbReference type="EMBL" id="RNI34520.1"/>
    </source>
</evidence>
<organism evidence="5 6">
    <name type="scientific">Hanamia caeni</name>
    <dbReference type="NCBI Taxonomy" id="2294116"/>
    <lineage>
        <taxon>Bacteria</taxon>
        <taxon>Pseudomonadati</taxon>
        <taxon>Bacteroidota</taxon>
        <taxon>Chitinophagia</taxon>
        <taxon>Chitinophagales</taxon>
        <taxon>Chitinophagaceae</taxon>
        <taxon>Hanamia</taxon>
    </lineage>
</organism>
<dbReference type="GO" id="GO:0005524">
    <property type="term" value="F:ATP binding"/>
    <property type="evidence" value="ECO:0007669"/>
    <property type="project" value="UniProtKB-KW"/>
</dbReference>
<comment type="caution">
    <text evidence="5">The sequence shown here is derived from an EMBL/GenBank/DDBJ whole genome shotgun (WGS) entry which is preliminary data.</text>
</comment>
<keyword evidence="2" id="KW-0547">Nucleotide-binding</keyword>
<protein>
    <submittedName>
        <fullName evidence="5">ABC transporter ATP-binding protein</fullName>
    </submittedName>
</protein>
<evidence type="ECO:0000256" key="1">
    <source>
        <dbReference type="ARBA" id="ARBA00022448"/>
    </source>
</evidence>
<dbReference type="SMART" id="SM00382">
    <property type="entry name" value="AAA"/>
    <property type="match status" value="1"/>
</dbReference>
<reference evidence="5 6" key="1">
    <citation type="submission" date="2018-11" db="EMBL/GenBank/DDBJ databases">
        <title>Draft genome sequence of Ferruginibacter sp. BO-59.</title>
        <authorList>
            <person name="Im W.T."/>
        </authorList>
    </citation>
    <scope>NUCLEOTIDE SEQUENCE [LARGE SCALE GENOMIC DNA]</scope>
    <source>
        <strain evidence="5 6">BO-59</strain>
    </source>
</reference>
<dbReference type="SUPFAM" id="SSF52540">
    <property type="entry name" value="P-loop containing nucleoside triphosphate hydrolases"/>
    <property type="match status" value="1"/>
</dbReference>
<dbReference type="InterPro" id="IPR003439">
    <property type="entry name" value="ABC_transporter-like_ATP-bd"/>
</dbReference>
<evidence type="ECO:0000256" key="3">
    <source>
        <dbReference type="ARBA" id="ARBA00022840"/>
    </source>
</evidence>
<name>A0A3M9N9P4_9BACT</name>
<proteinExistence type="predicted"/>
<feature type="domain" description="ABC transporter" evidence="4">
    <location>
        <begin position="3"/>
        <end position="203"/>
    </location>
</feature>
<sequence>MKISLTKIGKRYNHDWIFRNLDFDFHAKKHYAIIGPNGSGKSTLLQIISGATIFNEGKISYVENDTAIVSENIFQKIAFAAPYLEVIEEMTLTEFFTFHQKMKGWLEGLDTQKIIEVSGLKNAAHKQIRYYSSGMKQRVKIAQAILSNVPIILLDEPLTNLDEEGILLYHELIKKFCHNRLLIVSSNDKNEYSFCDEILDIRIYK</sequence>
<dbReference type="InterPro" id="IPR051782">
    <property type="entry name" value="ABC_Transporter_VariousFunc"/>
</dbReference>
<dbReference type="PROSITE" id="PS00211">
    <property type="entry name" value="ABC_TRANSPORTER_1"/>
    <property type="match status" value="1"/>
</dbReference>
<dbReference type="InterPro" id="IPR017871">
    <property type="entry name" value="ABC_transporter-like_CS"/>
</dbReference>
<gene>
    <name evidence="5" type="ORF">EFY79_15190</name>
</gene>
<dbReference type="InterPro" id="IPR027417">
    <property type="entry name" value="P-loop_NTPase"/>
</dbReference>
<evidence type="ECO:0000259" key="4">
    <source>
        <dbReference type="PROSITE" id="PS50893"/>
    </source>
</evidence>
<dbReference type="PANTHER" id="PTHR42939:SF1">
    <property type="entry name" value="ABC TRANSPORTER ATP-BINDING PROTEIN ALBC-RELATED"/>
    <property type="match status" value="1"/>
</dbReference>
<dbReference type="PROSITE" id="PS50893">
    <property type="entry name" value="ABC_TRANSPORTER_2"/>
    <property type="match status" value="1"/>
</dbReference>
<dbReference type="Pfam" id="PF00005">
    <property type="entry name" value="ABC_tran"/>
    <property type="match status" value="1"/>
</dbReference>
<evidence type="ECO:0000313" key="6">
    <source>
        <dbReference type="Proteomes" id="UP000267223"/>
    </source>
</evidence>
<dbReference type="InterPro" id="IPR003593">
    <property type="entry name" value="AAA+_ATPase"/>
</dbReference>
<dbReference type="GO" id="GO:0016887">
    <property type="term" value="F:ATP hydrolysis activity"/>
    <property type="evidence" value="ECO:0007669"/>
    <property type="project" value="InterPro"/>
</dbReference>
<keyword evidence="3 5" id="KW-0067">ATP-binding</keyword>